<dbReference type="GeneID" id="64662620"/>
<keyword evidence="2" id="KW-1185">Reference proteome</keyword>
<name>A0AAD4DT42_9AGAM</name>
<comment type="caution">
    <text evidence="1">The sequence shown here is derived from an EMBL/GenBank/DDBJ whole genome shotgun (WGS) entry which is preliminary data.</text>
</comment>
<proteinExistence type="predicted"/>
<sequence>MTKHAAPKSDPVDIECPSKCIRRNCTPSALNDAGAWHFLEQYLQSNLGYAQMEDGLILYLGKRYCADDWAEAKLALFSSDGDDAKAMENLAALKNKYIVPKTSSSSLVPTAAFRSKWRRLKSCIFVDSKAGEGGEEEEEEEEYEAAWSPNTIYNRMYLLNLHRSVMDYIAEYLQNKGFPVTVSPWVLGQLYMVSESPQAISSSLPTSHQFSVKDYFLILDEERAVVEHSRFQLPSPGWARIKHGKYKNAIGYITSLKLKDGQSGPFVSLLVALQDFPYDMPKGSVALLDRSRLPAGKELSDIIIDQKVTETALTSSLQQQGHDTLSDPLFNTASILFGWVDSHDLMALLDMSLKEGVMQMQLQQEEERKMYRAQMEVSLFSNAIAHLCEVLDAKIHSIGQKKPLVKCHAWLRTLSPEDTLEVESHANRTLFGFSQTLEVPDHHEYFQGPNDVLISLPHLLKIWVDPVTYCAYMSASFAENKPQRIDNSDGFTLKENKTLDVLKSNIHILGLKKQRAQAEVDMFSEALARVAEFKGTDDGTCSGSTVMFASLPSDTLPDDWLDDCFSTSYTSLNASVLL</sequence>
<evidence type="ECO:0000313" key="1">
    <source>
        <dbReference type="EMBL" id="KAG1893327.1"/>
    </source>
</evidence>
<dbReference type="AlphaFoldDB" id="A0AAD4DT42"/>
<dbReference type="Proteomes" id="UP001195769">
    <property type="component" value="Unassembled WGS sequence"/>
</dbReference>
<gene>
    <name evidence="1" type="ORF">F5891DRAFT_1196559</name>
</gene>
<organism evidence="1 2">
    <name type="scientific">Suillus fuscotomentosus</name>
    <dbReference type="NCBI Taxonomy" id="1912939"/>
    <lineage>
        <taxon>Eukaryota</taxon>
        <taxon>Fungi</taxon>
        <taxon>Dikarya</taxon>
        <taxon>Basidiomycota</taxon>
        <taxon>Agaricomycotina</taxon>
        <taxon>Agaricomycetes</taxon>
        <taxon>Agaricomycetidae</taxon>
        <taxon>Boletales</taxon>
        <taxon>Suillineae</taxon>
        <taxon>Suillaceae</taxon>
        <taxon>Suillus</taxon>
    </lineage>
</organism>
<accession>A0AAD4DT42</accession>
<dbReference type="EMBL" id="JABBWK010000102">
    <property type="protein sequence ID" value="KAG1893327.1"/>
    <property type="molecule type" value="Genomic_DNA"/>
</dbReference>
<dbReference type="RefSeq" id="XP_041218903.1">
    <property type="nucleotide sequence ID" value="XM_041368322.1"/>
</dbReference>
<evidence type="ECO:0000313" key="2">
    <source>
        <dbReference type="Proteomes" id="UP001195769"/>
    </source>
</evidence>
<protein>
    <submittedName>
        <fullName evidence="1">Uncharacterized protein</fullName>
    </submittedName>
</protein>
<reference evidence="1" key="1">
    <citation type="journal article" date="2020" name="New Phytol.">
        <title>Comparative genomics reveals dynamic genome evolution in host specialist ectomycorrhizal fungi.</title>
        <authorList>
            <person name="Lofgren L.A."/>
            <person name="Nguyen N.H."/>
            <person name="Vilgalys R."/>
            <person name="Ruytinx J."/>
            <person name="Liao H.L."/>
            <person name="Branco S."/>
            <person name="Kuo A."/>
            <person name="LaButti K."/>
            <person name="Lipzen A."/>
            <person name="Andreopoulos W."/>
            <person name="Pangilinan J."/>
            <person name="Riley R."/>
            <person name="Hundley H."/>
            <person name="Na H."/>
            <person name="Barry K."/>
            <person name="Grigoriev I.V."/>
            <person name="Stajich J.E."/>
            <person name="Kennedy P.G."/>
        </authorList>
    </citation>
    <scope>NUCLEOTIDE SEQUENCE</scope>
    <source>
        <strain evidence="1">FC203</strain>
    </source>
</reference>